<evidence type="ECO:0000256" key="3">
    <source>
        <dbReference type="ARBA" id="ARBA00022989"/>
    </source>
</evidence>
<sequence>MADAIWSSTPAVVGYVLLNVFCSCGVVFASKLVYLNLPFCFVATLTLINTISTWIGMFLVEQLGFYTAASFSPQSLLPLALGFCGYVLLNSLSLSLNSVGVFQVLKIAATPMVVALEAAVSRRLSAGPKGAAALALACGGVGVATGFDASARANLGGVAVGLAAVAATGLYQFWSARKQHELQANSSQLLFAYTPQAILIIAIAAPLVDSYGGWAGFREALSAHPLPDTVLGYGYGIRTTSAILLAALLGVLVSLSTFLVLATTSPATYSLLGHAKTVLILAGGCWLFGDSMSWQRGAGVAAAMAGVAAYAFIASQASKPVVAPRRASRETAPLITSHPVDTEP</sequence>
<feature type="transmembrane region" description="Helical" evidence="5">
    <location>
        <begin position="269"/>
        <end position="289"/>
    </location>
</feature>
<feature type="transmembrane region" description="Helical" evidence="5">
    <location>
        <begin position="295"/>
        <end position="313"/>
    </location>
</feature>
<organism evidence="7 8">
    <name type="scientific">Edaphochlamys debaryana</name>
    <dbReference type="NCBI Taxonomy" id="47281"/>
    <lineage>
        <taxon>Eukaryota</taxon>
        <taxon>Viridiplantae</taxon>
        <taxon>Chlorophyta</taxon>
        <taxon>core chlorophytes</taxon>
        <taxon>Chlorophyceae</taxon>
        <taxon>CS clade</taxon>
        <taxon>Chlamydomonadales</taxon>
        <taxon>Chlamydomonadales incertae sedis</taxon>
        <taxon>Edaphochlamys</taxon>
    </lineage>
</organism>
<reference evidence="7" key="1">
    <citation type="journal article" date="2020" name="bioRxiv">
        <title>Comparative genomics of Chlamydomonas.</title>
        <authorList>
            <person name="Craig R.J."/>
            <person name="Hasan A.R."/>
            <person name="Ness R.W."/>
            <person name="Keightley P.D."/>
        </authorList>
    </citation>
    <scope>NUCLEOTIDE SEQUENCE</scope>
    <source>
        <strain evidence="7">CCAP 11/70</strain>
    </source>
</reference>
<evidence type="ECO:0000256" key="2">
    <source>
        <dbReference type="ARBA" id="ARBA00022692"/>
    </source>
</evidence>
<keyword evidence="2 5" id="KW-0812">Transmembrane</keyword>
<feature type="transmembrane region" description="Helical" evidence="5">
    <location>
        <begin position="71"/>
        <end position="89"/>
    </location>
</feature>
<name>A0A835YB77_9CHLO</name>
<evidence type="ECO:0000256" key="1">
    <source>
        <dbReference type="ARBA" id="ARBA00004141"/>
    </source>
</evidence>
<protein>
    <recommendedName>
        <fullName evidence="6">Sugar phosphate transporter domain-containing protein</fullName>
    </recommendedName>
</protein>
<comment type="subcellular location">
    <subcellularLocation>
        <location evidence="1">Membrane</location>
        <topology evidence="1">Multi-pass membrane protein</topology>
    </subcellularLocation>
</comment>
<proteinExistence type="predicted"/>
<dbReference type="InterPro" id="IPR050186">
    <property type="entry name" value="TPT_transporter"/>
</dbReference>
<accession>A0A835YB77</accession>
<evidence type="ECO:0000313" key="7">
    <source>
        <dbReference type="EMBL" id="KAG2498262.1"/>
    </source>
</evidence>
<dbReference type="InterPro" id="IPR037185">
    <property type="entry name" value="EmrE-like"/>
</dbReference>
<dbReference type="OrthoDB" id="5547497at2759"/>
<feature type="domain" description="Sugar phosphate transporter" evidence="6">
    <location>
        <begin position="23"/>
        <end position="310"/>
    </location>
</feature>
<dbReference type="SUPFAM" id="SSF103481">
    <property type="entry name" value="Multidrug resistance efflux transporter EmrE"/>
    <property type="match status" value="1"/>
</dbReference>
<evidence type="ECO:0000256" key="5">
    <source>
        <dbReference type="SAM" id="Phobius"/>
    </source>
</evidence>
<feature type="transmembrane region" description="Helical" evidence="5">
    <location>
        <begin position="155"/>
        <end position="176"/>
    </location>
</feature>
<evidence type="ECO:0000256" key="4">
    <source>
        <dbReference type="ARBA" id="ARBA00023136"/>
    </source>
</evidence>
<evidence type="ECO:0000313" key="8">
    <source>
        <dbReference type="Proteomes" id="UP000612055"/>
    </source>
</evidence>
<dbReference type="PANTHER" id="PTHR11132">
    <property type="entry name" value="SOLUTE CARRIER FAMILY 35"/>
    <property type="match status" value="1"/>
</dbReference>
<dbReference type="AlphaFoldDB" id="A0A835YB77"/>
<keyword evidence="8" id="KW-1185">Reference proteome</keyword>
<feature type="transmembrane region" description="Helical" evidence="5">
    <location>
        <begin position="35"/>
        <end position="59"/>
    </location>
</feature>
<feature type="transmembrane region" description="Helical" evidence="5">
    <location>
        <begin position="188"/>
        <end position="208"/>
    </location>
</feature>
<comment type="caution">
    <text evidence="7">The sequence shown here is derived from an EMBL/GenBank/DDBJ whole genome shotgun (WGS) entry which is preliminary data.</text>
</comment>
<feature type="transmembrane region" description="Helical" evidence="5">
    <location>
        <begin position="131"/>
        <end position="149"/>
    </location>
</feature>
<feature type="transmembrane region" description="Helical" evidence="5">
    <location>
        <begin position="12"/>
        <end position="29"/>
    </location>
</feature>
<dbReference type="EMBL" id="JAEHOE010000011">
    <property type="protein sequence ID" value="KAG2498262.1"/>
    <property type="molecule type" value="Genomic_DNA"/>
</dbReference>
<feature type="transmembrane region" description="Helical" evidence="5">
    <location>
        <begin position="242"/>
        <end position="262"/>
    </location>
</feature>
<dbReference type="InterPro" id="IPR004853">
    <property type="entry name" value="Sugar_P_trans_dom"/>
</dbReference>
<keyword evidence="4 5" id="KW-0472">Membrane</keyword>
<dbReference type="Pfam" id="PF03151">
    <property type="entry name" value="TPT"/>
    <property type="match status" value="1"/>
</dbReference>
<dbReference type="Proteomes" id="UP000612055">
    <property type="component" value="Unassembled WGS sequence"/>
</dbReference>
<gene>
    <name evidence="7" type="ORF">HYH03_004011</name>
</gene>
<evidence type="ECO:0000259" key="6">
    <source>
        <dbReference type="Pfam" id="PF03151"/>
    </source>
</evidence>
<keyword evidence="3 5" id="KW-1133">Transmembrane helix</keyword>
<dbReference type="GO" id="GO:0016020">
    <property type="term" value="C:membrane"/>
    <property type="evidence" value="ECO:0007669"/>
    <property type="project" value="UniProtKB-SubCell"/>
</dbReference>